<proteinExistence type="predicted"/>
<feature type="domain" description="NACHT" evidence="4">
    <location>
        <begin position="75"/>
        <end position="221"/>
    </location>
</feature>
<dbReference type="PRINTS" id="PR00320">
    <property type="entry name" value="GPROTEINBRPT"/>
</dbReference>
<dbReference type="InterPro" id="IPR036322">
    <property type="entry name" value="WD40_repeat_dom_sf"/>
</dbReference>
<accession>A0A0C3QBT8</accession>
<evidence type="ECO:0000256" key="1">
    <source>
        <dbReference type="ARBA" id="ARBA00022574"/>
    </source>
</evidence>
<dbReference type="Gene3D" id="2.130.10.10">
    <property type="entry name" value="YVTN repeat-like/Quinoprotein amine dehydrogenase"/>
    <property type="match status" value="5"/>
</dbReference>
<feature type="repeat" description="WD" evidence="3">
    <location>
        <begin position="931"/>
        <end position="972"/>
    </location>
</feature>
<organism evidence="5 6">
    <name type="scientific">Tulasnella calospora MUT 4182</name>
    <dbReference type="NCBI Taxonomy" id="1051891"/>
    <lineage>
        <taxon>Eukaryota</taxon>
        <taxon>Fungi</taxon>
        <taxon>Dikarya</taxon>
        <taxon>Basidiomycota</taxon>
        <taxon>Agaricomycotina</taxon>
        <taxon>Agaricomycetes</taxon>
        <taxon>Cantharellales</taxon>
        <taxon>Tulasnellaceae</taxon>
        <taxon>Tulasnella</taxon>
    </lineage>
</organism>
<reference evidence="5 6" key="1">
    <citation type="submission" date="2014-04" db="EMBL/GenBank/DDBJ databases">
        <authorList>
            <consortium name="DOE Joint Genome Institute"/>
            <person name="Kuo A."/>
            <person name="Girlanda M."/>
            <person name="Perotto S."/>
            <person name="Kohler A."/>
            <person name="Nagy L.G."/>
            <person name="Floudas D."/>
            <person name="Copeland A."/>
            <person name="Barry K.W."/>
            <person name="Cichocki N."/>
            <person name="Veneault-Fourrey C."/>
            <person name="LaButti K."/>
            <person name="Lindquist E.A."/>
            <person name="Lipzen A."/>
            <person name="Lundell T."/>
            <person name="Morin E."/>
            <person name="Murat C."/>
            <person name="Sun H."/>
            <person name="Tunlid A."/>
            <person name="Henrissat B."/>
            <person name="Grigoriev I.V."/>
            <person name="Hibbett D.S."/>
            <person name="Martin F."/>
            <person name="Nordberg H.P."/>
            <person name="Cantor M.N."/>
            <person name="Hua S.X."/>
        </authorList>
    </citation>
    <scope>NUCLEOTIDE SEQUENCE [LARGE SCALE GENOMIC DNA]</scope>
    <source>
        <strain evidence="5 6">MUT 4182</strain>
    </source>
</reference>
<dbReference type="InterPro" id="IPR015943">
    <property type="entry name" value="WD40/YVTN_repeat-like_dom_sf"/>
</dbReference>
<dbReference type="PROSITE" id="PS50082">
    <property type="entry name" value="WD_REPEATS_2"/>
    <property type="match status" value="8"/>
</dbReference>
<feature type="repeat" description="WD" evidence="3">
    <location>
        <begin position="844"/>
        <end position="885"/>
    </location>
</feature>
<evidence type="ECO:0000313" key="6">
    <source>
        <dbReference type="Proteomes" id="UP000054248"/>
    </source>
</evidence>
<feature type="repeat" description="WD" evidence="3">
    <location>
        <begin position="1023"/>
        <end position="1053"/>
    </location>
</feature>
<dbReference type="HOGENOM" id="CLU_000288_6_3_1"/>
<dbReference type="OrthoDB" id="3027122at2759"/>
<feature type="repeat" description="WD" evidence="3">
    <location>
        <begin position="669"/>
        <end position="710"/>
    </location>
</feature>
<keyword evidence="1 3" id="KW-0853">WD repeat</keyword>
<dbReference type="InterPro" id="IPR001680">
    <property type="entry name" value="WD40_rpt"/>
</dbReference>
<gene>
    <name evidence="5" type="ORF">M407DRAFT_231530</name>
</gene>
<dbReference type="Gene3D" id="3.40.50.300">
    <property type="entry name" value="P-loop containing nucleotide triphosphate hydrolases"/>
    <property type="match status" value="1"/>
</dbReference>
<dbReference type="AlphaFoldDB" id="A0A0C3QBT8"/>
<dbReference type="PANTHER" id="PTHR19848:SF8">
    <property type="entry name" value="F-BOX AND WD REPEAT DOMAIN CONTAINING 7"/>
    <property type="match status" value="1"/>
</dbReference>
<reference evidence="6" key="2">
    <citation type="submission" date="2015-01" db="EMBL/GenBank/DDBJ databases">
        <title>Evolutionary Origins and Diversification of the Mycorrhizal Mutualists.</title>
        <authorList>
            <consortium name="DOE Joint Genome Institute"/>
            <consortium name="Mycorrhizal Genomics Consortium"/>
            <person name="Kohler A."/>
            <person name="Kuo A."/>
            <person name="Nagy L.G."/>
            <person name="Floudas D."/>
            <person name="Copeland A."/>
            <person name="Barry K.W."/>
            <person name="Cichocki N."/>
            <person name="Veneault-Fourrey C."/>
            <person name="LaButti K."/>
            <person name="Lindquist E.A."/>
            <person name="Lipzen A."/>
            <person name="Lundell T."/>
            <person name="Morin E."/>
            <person name="Murat C."/>
            <person name="Riley R."/>
            <person name="Ohm R."/>
            <person name="Sun H."/>
            <person name="Tunlid A."/>
            <person name="Henrissat B."/>
            <person name="Grigoriev I.V."/>
            <person name="Hibbett D.S."/>
            <person name="Martin F."/>
        </authorList>
    </citation>
    <scope>NUCLEOTIDE SEQUENCE [LARGE SCALE GENOMIC DNA]</scope>
    <source>
        <strain evidence="6">MUT 4182</strain>
    </source>
</reference>
<evidence type="ECO:0000313" key="5">
    <source>
        <dbReference type="EMBL" id="KIO28035.1"/>
    </source>
</evidence>
<feature type="repeat" description="WD" evidence="3">
    <location>
        <begin position="713"/>
        <end position="754"/>
    </location>
</feature>
<dbReference type="STRING" id="1051891.A0A0C3QBT8"/>
<sequence>MFSGLCFEGGNFDAFNIGNKELRAERHRLLNCLGDGSYGARGSSIEDVICLPGTRVQIMERINTWIKDTSTSTERVLWIRGMAGRGKSAIASTVAHHWSSKGSCAIFHFRRGQNALDGRFICALARQLGKCLVPEVKNAILDCVRENEDIAKERLDQQFKILFVGSLGKLHDHPHPIIIIVDALDECSNVTDAVRFVRLIDQHSALLPANVKFLLTCRPEAPLLVALEPRQWYAEDLDSTSDVSDDITRFIEHACAQIRDDHGLPKDWPASADLDDIVRMSQGVFQWARTAITYVSERSPTSRLRDLLRRPSTWSGLDDLYHQILSRAFNAVETDLMRRRLLSWMLGTLVVAPYPISLEVIAFLHADHEIFQGDQDINIVQYLRDDILADLNSLLYIPASQSEPIRLMHTSIRDLLIAQERCGNQLYFVDPVQDHHRLADVTLRIMVRDLRPNICKLSDVSKANSEIQNAVEEHVSKGLRYCCRSWSAHLTTGLPGSETETKTEATSEVLSKLQLVSREKLLSWLEVMSVIGATTEAFTAAKRVHQWLLKRSGETPNDSPDVLWHDAQRFIAAFLEPISFSPLHIYASALPQCPERTKLWADYGGQATSRILLGQRELNWPANIWTVTADSGITVVAFSPNGRFLVSGLESGTIELRVAETGAPLGNPLTGHSDRITSVVFSPNGKVLASASHDKTARLWDAQTGAPLLGNPLIGHNDSITSVVFSPDGKILASGSEDKTVRLWDAQAGAPLGNPLTGHSKPITSIVFSQDSKVLTSVSDDKTVRFWNVKVEAPLSNPLTGDRHSIISAVFSPDTKALAAVPGNRKKLVQLLDAQTGAPLGKPLTGHSKSITTVDFSPDGKVLVSGSEDKTVRLWDVQTGAPLLDKPLNDMYTPVAFSPDSNVLAPVRDETLAALARLRHLQTEAPLRNPPTGHRKSITTVVFSSDGKILASGSKGETVQLWDAQTGTPLLDNRLKDMYTPIAFSPDSKVLACGSRWGTVKLWSAQTRTLIRNQLDGMDGSGAFSPDSRVLALVSRHGTVQLWDVQTGAPIGDPLNNMYTPVAFSPDSKVMACVSNKKLVQLWYARTGAPLGRPLIGHNDSITSVVFSPDSKVLASVSEDETVRLWDAQTGTPLLGNPLIGHSDWITSVVFSPD</sequence>
<dbReference type="PROSITE" id="PS50294">
    <property type="entry name" value="WD_REPEATS_REGION"/>
    <property type="match status" value="6"/>
</dbReference>
<dbReference type="Proteomes" id="UP000054248">
    <property type="component" value="Unassembled WGS sequence"/>
</dbReference>
<evidence type="ECO:0000256" key="3">
    <source>
        <dbReference type="PROSITE-ProRule" id="PRU00221"/>
    </source>
</evidence>
<dbReference type="InterPro" id="IPR027417">
    <property type="entry name" value="P-loop_NTPase"/>
</dbReference>
<dbReference type="InterPro" id="IPR056884">
    <property type="entry name" value="NPHP3-like_N"/>
</dbReference>
<feature type="repeat" description="WD" evidence="3">
    <location>
        <begin position="1095"/>
        <end position="1136"/>
    </location>
</feature>
<dbReference type="EMBL" id="KN823000">
    <property type="protein sequence ID" value="KIO28035.1"/>
    <property type="molecule type" value="Genomic_DNA"/>
</dbReference>
<dbReference type="CDD" id="cd00200">
    <property type="entry name" value="WD40"/>
    <property type="match status" value="1"/>
</dbReference>
<evidence type="ECO:0000259" key="4">
    <source>
        <dbReference type="PROSITE" id="PS50837"/>
    </source>
</evidence>
<dbReference type="PANTHER" id="PTHR19848">
    <property type="entry name" value="WD40 REPEAT PROTEIN"/>
    <property type="match status" value="1"/>
</dbReference>
<feature type="non-terminal residue" evidence="5">
    <location>
        <position position="1154"/>
    </location>
</feature>
<keyword evidence="2" id="KW-0677">Repeat</keyword>
<dbReference type="PROSITE" id="PS50837">
    <property type="entry name" value="NACHT"/>
    <property type="match status" value="1"/>
</dbReference>
<dbReference type="Pfam" id="PF00400">
    <property type="entry name" value="WD40"/>
    <property type="match status" value="8"/>
</dbReference>
<dbReference type="InterPro" id="IPR020472">
    <property type="entry name" value="WD40_PAC1"/>
</dbReference>
<feature type="repeat" description="WD" evidence="3">
    <location>
        <begin position="982"/>
        <end position="1013"/>
    </location>
</feature>
<dbReference type="InterPro" id="IPR007111">
    <property type="entry name" value="NACHT_NTPase"/>
</dbReference>
<dbReference type="InterPro" id="IPR019775">
    <property type="entry name" value="WD40_repeat_CS"/>
</dbReference>
<name>A0A0C3QBT8_9AGAM</name>
<evidence type="ECO:0000256" key="2">
    <source>
        <dbReference type="ARBA" id="ARBA00022737"/>
    </source>
</evidence>
<dbReference type="SMART" id="SM00320">
    <property type="entry name" value="WD40"/>
    <property type="match status" value="10"/>
</dbReference>
<dbReference type="SUPFAM" id="SSF52540">
    <property type="entry name" value="P-loop containing nucleoside triphosphate hydrolases"/>
    <property type="match status" value="1"/>
</dbReference>
<dbReference type="Pfam" id="PF24883">
    <property type="entry name" value="NPHP3_N"/>
    <property type="match status" value="1"/>
</dbReference>
<keyword evidence="6" id="KW-1185">Reference proteome</keyword>
<dbReference type="PROSITE" id="PS00678">
    <property type="entry name" value="WD_REPEATS_1"/>
    <property type="match status" value="4"/>
</dbReference>
<protein>
    <recommendedName>
        <fullName evidence="4">NACHT domain-containing protein</fullName>
    </recommendedName>
</protein>
<feature type="repeat" description="WD" evidence="3">
    <location>
        <begin position="756"/>
        <end position="797"/>
    </location>
</feature>
<dbReference type="SUPFAM" id="SSF50978">
    <property type="entry name" value="WD40 repeat-like"/>
    <property type="match status" value="2"/>
</dbReference>